<gene>
    <name evidence="3" type="ORF">PAI11_22140</name>
</gene>
<feature type="compositionally biased region" description="Polar residues" evidence="1">
    <location>
        <begin position="263"/>
        <end position="274"/>
    </location>
</feature>
<evidence type="ECO:0000313" key="3">
    <source>
        <dbReference type="EMBL" id="EHN10947.1"/>
    </source>
</evidence>
<reference evidence="3 4" key="1">
    <citation type="journal article" date="2013" name="Biodegradation">
        <title>Quantitative proteomic analysis of ibuprofen-degrading Patulibacter sp. strain I11.</title>
        <authorList>
            <person name="Almeida B."/>
            <person name="Kjeldal H."/>
            <person name="Lolas I."/>
            <person name="Knudsen A.D."/>
            <person name="Carvalho G."/>
            <person name="Nielsen K.L."/>
            <person name="Barreto Crespo M.T."/>
            <person name="Stensballe A."/>
            <person name="Nielsen J.L."/>
        </authorList>
    </citation>
    <scope>NUCLEOTIDE SEQUENCE [LARGE SCALE GENOMIC DNA]</scope>
    <source>
        <strain evidence="3 4">I11</strain>
    </source>
</reference>
<feature type="domain" description="Thioredoxin" evidence="2">
    <location>
        <begin position="4"/>
        <end position="149"/>
    </location>
</feature>
<dbReference type="Proteomes" id="UP000005143">
    <property type="component" value="Unassembled WGS sequence"/>
</dbReference>
<dbReference type="EMBL" id="AGUD01000195">
    <property type="protein sequence ID" value="EHN10947.1"/>
    <property type="molecule type" value="Genomic_DNA"/>
</dbReference>
<comment type="caution">
    <text evidence="3">The sequence shown here is derived from an EMBL/GenBank/DDBJ whole genome shotgun (WGS) entry which is preliminary data.</text>
</comment>
<dbReference type="Pfam" id="PF00578">
    <property type="entry name" value="AhpC-TSA"/>
    <property type="match status" value="1"/>
</dbReference>
<dbReference type="GO" id="GO:0016491">
    <property type="term" value="F:oxidoreductase activity"/>
    <property type="evidence" value="ECO:0007669"/>
    <property type="project" value="InterPro"/>
</dbReference>
<accession>H0E5W5</accession>
<dbReference type="InterPro" id="IPR036249">
    <property type="entry name" value="Thioredoxin-like_sf"/>
</dbReference>
<evidence type="ECO:0000313" key="4">
    <source>
        <dbReference type="Proteomes" id="UP000005143"/>
    </source>
</evidence>
<keyword evidence="4" id="KW-1185">Reference proteome</keyword>
<dbReference type="PANTHER" id="PTHR46388">
    <property type="entry name" value="NHL REPEAT-CONTAINING PROTEIN 2"/>
    <property type="match status" value="1"/>
</dbReference>
<name>H0E5W5_9ACTN</name>
<dbReference type="PANTHER" id="PTHR46388:SF2">
    <property type="entry name" value="NHL REPEAT-CONTAINING PROTEIN 2"/>
    <property type="match status" value="1"/>
</dbReference>
<dbReference type="SUPFAM" id="SSF52833">
    <property type="entry name" value="Thioredoxin-like"/>
    <property type="match status" value="1"/>
</dbReference>
<proteinExistence type="predicted"/>
<dbReference type="RefSeq" id="WP_007574863.1">
    <property type="nucleotide sequence ID" value="NZ_AGUD01000195.1"/>
</dbReference>
<dbReference type="GO" id="GO:0016209">
    <property type="term" value="F:antioxidant activity"/>
    <property type="evidence" value="ECO:0007669"/>
    <property type="project" value="InterPro"/>
</dbReference>
<evidence type="ECO:0000256" key="1">
    <source>
        <dbReference type="SAM" id="MobiDB-lite"/>
    </source>
</evidence>
<dbReference type="InterPro" id="IPR000866">
    <property type="entry name" value="AhpC/TSA"/>
</dbReference>
<dbReference type="OrthoDB" id="9811352at2"/>
<feature type="region of interest" description="Disordered" evidence="1">
    <location>
        <begin position="248"/>
        <end position="274"/>
    </location>
</feature>
<evidence type="ECO:0000259" key="2">
    <source>
        <dbReference type="PROSITE" id="PS51352"/>
    </source>
</evidence>
<organism evidence="3 4">
    <name type="scientific">Patulibacter medicamentivorans</name>
    <dbReference type="NCBI Taxonomy" id="1097667"/>
    <lineage>
        <taxon>Bacteria</taxon>
        <taxon>Bacillati</taxon>
        <taxon>Actinomycetota</taxon>
        <taxon>Thermoleophilia</taxon>
        <taxon>Solirubrobacterales</taxon>
        <taxon>Patulibacteraceae</taxon>
        <taxon>Patulibacter</taxon>
    </lineage>
</organism>
<dbReference type="PROSITE" id="PS51352">
    <property type="entry name" value="THIOREDOXIN_2"/>
    <property type="match status" value="1"/>
</dbReference>
<protein>
    <submittedName>
        <fullName evidence="3">DipZ protein</fullName>
    </submittedName>
</protein>
<sequence length="274" mass="29341">MRVTPQKIPAPAFPRPAQWINVAMLRLDQQRGRPVLIEFWDFCRPASVRSLAHLRAWHERYADDGLRVVGVHTPAFACSTGYAAVEAACERLDVRFPVLVDDDARYMREVEAPGWPARYLFDGQSWLVDYHHGEGGFRDAETAILELLGRDDEPLAPLRPVDDDDAVLVVPTPEQPGPYSGPYTAGEVWAVIEPPADGPGAVRLNGEAVAIEHPGAHLLIDHGSSASGELDLVAEPGTIIHGVSFAPGLAPEGASAAADEPPAQSSNGTGPTGA</sequence>
<dbReference type="AlphaFoldDB" id="H0E5W5"/>
<dbReference type="InterPro" id="IPR013766">
    <property type="entry name" value="Thioredoxin_domain"/>
</dbReference>
<dbReference type="Gene3D" id="3.40.30.10">
    <property type="entry name" value="Glutaredoxin"/>
    <property type="match status" value="1"/>
</dbReference>